<protein>
    <recommendedName>
        <fullName evidence="1">Heterokaryon incompatibility domain-containing protein</fullName>
    </recommendedName>
</protein>
<dbReference type="EMBL" id="CAJSTJ010000121">
    <property type="protein sequence ID" value="CAG7557921.1"/>
    <property type="molecule type" value="Genomic_DNA"/>
</dbReference>
<dbReference type="Pfam" id="PF06985">
    <property type="entry name" value="HET"/>
    <property type="match status" value="1"/>
</dbReference>
<dbReference type="PANTHER" id="PTHR24148">
    <property type="entry name" value="ANKYRIN REPEAT DOMAIN-CONTAINING PROTEIN 39 HOMOLOG-RELATED"/>
    <property type="match status" value="1"/>
</dbReference>
<comment type="caution">
    <text evidence="2">The sequence shown here is derived from an EMBL/GenBank/DDBJ whole genome shotgun (WGS) entry which is preliminary data.</text>
</comment>
<evidence type="ECO:0000259" key="1">
    <source>
        <dbReference type="Pfam" id="PF06985"/>
    </source>
</evidence>
<gene>
    <name evidence="2" type="ORF">FEQUK3_LOCUS3644</name>
</gene>
<name>A0A8J2IIA1_FUSEQ</name>
<accession>A0A8J2IIA1</accession>
<evidence type="ECO:0000313" key="2">
    <source>
        <dbReference type="EMBL" id="CAG7557921.1"/>
    </source>
</evidence>
<organism evidence="2 3">
    <name type="scientific">Fusarium equiseti</name>
    <name type="common">Fusarium scirpi</name>
    <dbReference type="NCBI Taxonomy" id="61235"/>
    <lineage>
        <taxon>Eukaryota</taxon>
        <taxon>Fungi</taxon>
        <taxon>Dikarya</taxon>
        <taxon>Ascomycota</taxon>
        <taxon>Pezizomycotina</taxon>
        <taxon>Sordariomycetes</taxon>
        <taxon>Hypocreomycetidae</taxon>
        <taxon>Hypocreales</taxon>
        <taxon>Nectriaceae</taxon>
        <taxon>Fusarium</taxon>
        <taxon>Fusarium incarnatum-equiseti species complex</taxon>
    </lineage>
</organism>
<proteinExistence type="predicted"/>
<dbReference type="PANTHER" id="PTHR24148:SF64">
    <property type="entry name" value="HETEROKARYON INCOMPATIBILITY DOMAIN-CONTAINING PROTEIN"/>
    <property type="match status" value="1"/>
</dbReference>
<reference evidence="2" key="1">
    <citation type="submission" date="2021-05" db="EMBL/GenBank/DDBJ databases">
        <authorList>
            <person name="Khan N."/>
        </authorList>
    </citation>
    <scope>NUCLEOTIDE SEQUENCE</scope>
</reference>
<sequence length="627" mass="72846">MPPTTRQTSRRLYQPLDRNGRGIRLIELLPNYPHQTIQCKLHTVTLTSDTYYVCISYVWGDPYITEEIIVNGISRQVTVNLVTALRHLKKHWFEIERESDPDVDTSKFRLWADALSINQDDPLERGHQVSLMADIYSSAEMVLAWLSSDDRDVALGFSALNHVYLDRVHLNELPHTDWWWRNYEIWYTTSWLLPDNSGIRENNEAPLRPDEPLLHLRQFWKLNFWSRVWIQQEIVLPRRVYYVSPSHRMSHEQCYEASRWVNVCLRSDRRELLLTQQQHERTKKLAYESRAVMKLSGARYSLAKSSKEWVISACVALHFSPGLQATDALDYVYGLLAITKVPIEPDYTKSIREVYIEFVQWLISVLSTDTESEGSVYRCYRWLNRHAVGIRQLYGLPTWAPVFPAGDLRHDVNPSKVYWPPLYEPLPPVVTSVGSLWTKAVKAQTVDTVYHEPGSPDFLFKGLSSFIHDFPQMYGKATYINGRPILEELCRTLLLKDDIHWYNVKRLFIALMESGQCRREDFDPDLLTSVDSSELEEILQEWKLAAEHLLGCTFFTTEDGYIGLIGEEVLPGDVVYYVAHNNSLQVLRPEDGHYLFVSNCVLTDFDFPNVSDCFTPGQSNVEKIEIR</sequence>
<dbReference type="InterPro" id="IPR052895">
    <property type="entry name" value="HetReg/Transcr_Mod"/>
</dbReference>
<dbReference type="Proteomes" id="UP000693738">
    <property type="component" value="Unassembled WGS sequence"/>
</dbReference>
<dbReference type="InterPro" id="IPR010730">
    <property type="entry name" value="HET"/>
</dbReference>
<feature type="domain" description="Heterokaryon incompatibility" evidence="1">
    <location>
        <begin position="52"/>
        <end position="233"/>
    </location>
</feature>
<evidence type="ECO:0000313" key="3">
    <source>
        <dbReference type="Proteomes" id="UP000693738"/>
    </source>
</evidence>
<dbReference type="AlphaFoldDB" id="A0A8J2IIA1"/>